<protein>
    <submittedName>
        <fullName evidence="2">Uncharacterized protein</fullName>
    </submittedName>
</protein>
<comment type="caution">
    <text evidence="2">The sequence shown here is derived from an EMBL/GenBank/DDBJ whole genome shotgun (WGS) entry which is preliminary data.</text>
</comment>
<evidence type="ECO:0000256" key="1">
    <source>
        <dbReference type="SAM" id="MobiDB-lite"/>
    </source>
</evidence>
<reference evidence="2" key="1">
    <citation type="submission" date="2023-08" db="EMBL/GenBank/DDBJ databases">
        <title>Black Yeasts Isolated from many extreme environments.</title>
        <authorList>
            <person name="Coleine C."/>
            <person name="Stajich J.E."/>
            <person name="Selbmann L."/>
        </authorList>
    </citation>
    <scope>NUCLEOTIDE SEQUENCE</scope>
    <source>
        <strain evidence="2">CCFEE 5810</strain>
    </source>
</reference>
<dbReference type="Proteomes" id="UP001310594">
    <property type="component" value="Unassembled WGS sequence"/>
</dbReference>
<dbReference type="InterPro" id="IPR038883">
    <property type="entry name" value="AN11006-like"/>
</dbReference>
<dbReference type="AlphaFoldDB" id="A0AAN7ZRD6"/>
<dbReference type="PANTHER" id="PTHR42085">
    <property type="entry name" value="F-BOX DOMAIN-CONTAINING PROTEIN"/>
    <property type="match status" value="1"/>
</dbReference>
<dbReference type="PANTHER" id="PTHR42085:SF1">
    <property type="entry name" value="F-BOX DOMAIN-CONTAINING PROTEIN"/>
    <property type="match status" value="1"/>
</dbReference>
<proteinExistence type="predicted"/>
<sequence length="235" mass="26564">MVTTRSASIVAKRSRQEDDDGEADRYNHPDDLIAEEPSKTSPIGPLVERSTKRRRYVDGPAASICGFFKLPAELRNAIYERVLPLGRRIRFDTYAKLKLPALLQVCRQIRNETVGMYYNGNSFVIQTRGCKPGPCASWKQRLQAMGLRNVKTDIAIMLSSEPNWANLMQWCKAVHSGDAIGPVQGYCHSSHDRFVAAAMDIARSYKGKPGTWDQCEALLKSLRYAIANYESKWYK</sequence>
<evidence type="ECO:0000313" key="2">
    <source>
        <dbReference type="EMBL" id="KAK5692882.1"/>
    </source>
</evidence>
<feature type="region of interest" description="Disordered" evidence="1">
    <location>
        <begin position="1"/>
        <end position="46"/>
    </location>
</feature>
<organism evidence="2 3">
    <name type="scientific">Elasticomyces elasticus</name>
    <dbReference type="NCBI Taxonomy" id="574655"/>
    <lineage>
        <taxon>Eukaryota</taxon>
        <taxon>Fungi</taxon>
        <taxon>Dikarya</taxon>
        <taxon>Ascomycota</taxon>
        <taxon>Pezizomycotina</taxon>
        <taxon>Dothideomycetes</taxon>
        <taxon>Dothideomycetidae</taxon>
        <taxon>Mycosphaerellales</taxon>
        <taxon>Teratosphaeriaceae</taxon>
        <taxon>Elasticomyces</taxon>
    </lineage>
</organism>
<accession>A0AAN7ZRD6</accession>
<evidence type="ECO:0000313" key="3">
    <source>
        <dbReference type="Proteomes" id="UP001310594"/>
    </source>
</evidence>
<gene>
    <name evidence="2" type="ORF">LTR97_010358</name>
</gene>
<dbReference type="EMBL" id="JAVRQU010000018">
    <property type="protein sequence ID" value="KAK5692882.1"/>
    <property type="molecule type" value="Genomic_DNA"/>
</dbReference>
<name>A0AAN7ZRD6_9PEZI</name>